<comment type="caution">
    <text evidence="5">The sequence shown here is derived from an EMBL/GenBank/DDBJ whole genome shotgun (WGS) entry which is preliminary data.</text>
</comment>
<dbReference type="OrthoDB" id="6625883at2759"/>
<evidence type="ECO:0000256" key="2">
    <source>
        <dbReference type="ARBA" id="ARBA00022771"/>
    </source>
</evidence>
<protein>
    <recommendedName>
        <fullName evidence="4">FLYWCH-type domain-containing protein</fullName>
    </recommendedName>
</protein>
<evidence type="ECO:0000259" key="4">
    <source>
        <dbReference type="Pfam" id="PF04500"/>
    </source>
</evidence>
<evidence type="ECO:0000313" key="5">
    <source>
        <dbReference type="EMBL" id="KAF0771293.1"/>
    </source>
</evidence>
<proteinExistence type="predicted"/>
<feature type="domain" description="FLYWCH-type" evidence="4">
    <location>
        <begin position="18"/>
        <end position="74"/>
    </location>
</feature>
<name>A0A6G0ZKT7_APHCR</name>
<dbReference type="Pfam" id="PF04500">
    <property type="entry name" value="FLYWCH"/>
    <property type="match status" value="1"/>
</dbReference>
<dbReference type="AlphaFoldDB" id="A0A6G0ZKT7"/>
<keyword evidence="2" id="KW-0863">Zinc-finger</keyword>
<gene>
    <name evidence="5" type="ORF">FWK35_00006826</name>
</gene>
<dbReference type="GO" id="GO:0008270">
    <property type="term" value="F:zinc ion binding"/>
    <property type="evidence" value="ECO:0007669"/>
    <property type="project" value="UniProtKB-KW"/>
</dbReference>
<dbReference type="InterPro" id="IPR007588">
    <property type="entry name" value="Znf_FLYWCH"/>
</dbReference>
<evidence type="ECO:0000256" key="3">
    <source>
        <dbReference type="ARBA" id="ARBA00022833"/>
    </source>
</evidence>
<dbReference type="EMBL" id="VUJU01000314">
    <property type="protein sequence ID" value="KAF0771293.1"/>
    <property type="molecule type" value="Genomic_DNA"/>
</dbReference>
<reference evidence="5 6" key="1">
    <citation type="submission" date="2019-08" db="EMBL/GenBank/DDBJ databases">
        <title>Whole genome of Aphis craccivora.</title>
        <authorList>
            <person name="Voronova N.V."/>
            <person name="Shulinski R.S."/>
            <person name="Bandarenka Y.V."/>
            <person name="Zhorov D.G."/>
            <person name="Warner D."/>
        </authorList>
    </citation>
    <scope>NUCLEOTIDE SEQUENCE [LARGE SCALE GENOMIC DNA]</scope>
    <source>
        <strain evidence="5">180601</strain>
        <tissue evidence="5">Whole Body</tissue>
    </source>
</reference>
<keyword evidence="6" id="KW-1185">Reference proteome</keyword>
<sequence>MTPQHFEVIDTRTIRPFKYPRLAHNGYLYHFHKKCTHHLRWKCNRVYSLKCPAVLRTNINYEQGHIVVDHEHVHGYDFIAIEALKTRINVVKQSSLFK</sequence>
<dbReference type="Gene3D" id="2.20.25.240">
    <property type="match status" value="1"/>
</dbReference>
<dbReference type="Proteomes" id="UP000478052">
    <property type="component" value="Unassembled WGS sequence"/>
</dbReference>
<organism evidence="5 6">
    <name type="scientific">Aphis craccivora</name>
    <name type="common">Cowpea aphid</name>
    <dbReference type="NCBI Taxonomy" id="307492"/>
    <lineage>
        <taxon>Eukaryota</taxon>
        <taxon>Metazoa</taxon>
        <taxon>Ecdysozoa</taxon>
        <taxon>Arthropoda</taxon>
        <taxon>Hexapoda</taxon>
        <taxon>Insecta</taxon>
        <taxon>Pterygota</taxon>
        <taxon>Neoptera</taxon>
        <taxon>Paraneoptera</taxon>
        <taxon>Hemiptera</taxon>
        <taxon>Sternorrhyncha</taxon>
        <taxon>Aphidomorpha</taxon>
        <taxon>Aphidoidea</taxon>
        <taxon>Aphididae</taxon>
        <taxon>Aphidini</taxon>
        <taxon>Aphis</taxon>
        <taxon>Aphis</taxon>
    </lineage>
</organism>
<evidence type="ECO:0000313" key="6">
    <source>
        <dbReference type="Proteomes" id="UP000478052"/>
    </source>
</evidence>
<keyword evidence="3" id="KW-0862">Zinc</keyword>
<accession>A0A6G0ZKT7</accession>
<evidence type="ECO:0000256" key="1">
    <source>
        <dbReference type="ARBA" id="ARBA00022723"/>
    </source>
</evidence>
<keyword evidence="1" id="KW-0479">Metal-binding</keyword>